<feature type="signal peptide" evidence="1">
    <location>
        <begin position="1"/>
        <end position="46"/>
    </location>
</feature>
<organism evidence="2 3">
    <name type="scientific">Xanthomonas bonasiae</name>
    <dbReference type="NCBI Taxonomy" id="2810351"/>
    <lineage>
        <taxon>Bacteria</taxon>
        <taxon>Pseudomonadati</taxon>
        <taxon>Pseudomonadota</taxon>
        <taxon>Gammaproteobacteria</taxon>
        <taxon>Lysobacterales</taxon>
        <taxon>Lysobacteraceae</taxon>
        <taxon>Xanthomonas</taxon>
    </lineage>
</organism>
<dbReference type="InterPro" id="IPR025737">
    <property type="entry name" value="FApF"/>
</dbReference>
<evidence type="ECO:0000313" key="3">
    <source>
        <dbReference type="Proteomes" id="UP000695802"/>
    </source>
</evidence>
<sequence>MTTASSVAPLRAQVRIRGACATHRAVAFLHCALVLGALGAASVAHADDAPAFDRPGIGFASQTLPAGGIAWEQALSDVSYDRSGGVHTTEYVADSRLRIGLSAQAELQLAIDSQVWQRVRGTGQDFRGHGGGDASIGLKWALPSTRDTFSWAVLGTAAVPVGRAPYGDDGHRYDLGVGAGWDLDGGRNVALYANLSDSDDGHGWTVSPSYTFYARGDLSAYAEAGIGGGEDEMRALGTGLTWLVAQRVQLDLSVLRGLSAPTSDWQGGLGVSVLLR</sequence>
<gene>
    <name evidence="2" type="ORF">JR064_03810</name>
</gene>
<proteinExistence type="predicted"/>
<evidence type="ECO:0000256" key="1">
    <source>
        <dbReference type="SAM" id="SignalP"/>
    </source>
</evidence>
<name>A0ABS3B120_9XANT</name>
<evidence type="ECO:0000313" key="2">
    <source>
        <dbReference type="EMBL" id="MBN6101290.1"/>
    </source>
</evidence>
<dbReference type="RefSeq" id="WP_206228860.1">
    <property type="nucleotide sequence ID" value="NZ_JAFIWB010000002.1"/>
</dbReference>
<dbReference type="Pfam" id="PF13557">
    <property type="entry name" value="Phenol_MetA_deg"/>
    <property type="match status" value="1"/>
</dbReference>
<reference evidence="2 3" key="1">
    <citation type="submission" date="2021-02" db="EMBL/GenBank/DDBJ databases">
        <title>Taxonomically Unique Crown Gall-Associated Xanthomonas Stains Have Deficiency in Virulence Repertories.</title>
        <authorList>
            <person name="Mafakheri H."/>
            <person name="Taghavi S.M."/>
            <person name="Dimkic I."/>
            <person name="Nemanja K."/>
            <person name="Osdaghi E."/>
        </authorList>
    </citation>
    <scope>NUCLEOTIDE SEQUENCE [LARGE SCALE GENOMIC DNA]</scope>
    <source>
        <strain evidence="2 3">FX4</strain>
    </source>
</reference>
<feature type="chain" id="PRO_5045363191" evidence="1">
    <location>
        <begin position="47"/>
        <end position="276"/>
    </location>
</feature>
<protein>
    <submittedName>
        <fullName evidence="2">Transporter</fullName>
    </submittedName>
</protein>
<keyword evidence="1" id="KW-0732">Signal</keyword>
<accession>A0ABS3B120</accession>
<dbReference type="Proteomes" id="UP000695802">
    <property type="component" value="Unassembled WGS sequence"/>
</dbReference>
<comment type="caution">
    <text evidence="2">The sequence shown here is derived from an EMBL/GenBank/DDBJ whole genome shotgun (WGS) entry which is preliminary data.</text>
</comment>
<keyword evidence="3" id="KW-1185">Reference proteome</keyword>
<dbReference type="EMBL" id="JAFIWB010000002">
    <property type="protein sequence ID" value="MBN6101290.1"/>
    <property type="molecule type" value="Genomic_DNA"/>
</dbReference>